<comment type="function">
    <text evidence="1">Involved in DNA recombination.</text>
</comment>
<dbReference type="GO" id="GO:0006310">
    <property type="term" value="P:DNA recombination"/>
    <property type="evidence" value="ECO:0007669"/>
    <property type="project" value="UniProtKB-KW"/>
</dbReference>
<keyword evidence="6" id="KW-0472">Membrane</keyword>
<dbReference type="PANTHER" id="PTHR30563:SF0">
    <property type="entry name" value="DNA RECOMBINATION PROTEIN RMUC"/>
    <property type="match status" value="1"/>
</dbReference>
<gene>
    <name evidence="7" type="primary">rmuC</name>
    <name evidence="7" type="ORF">CCON33237_1800</name>
</gene>
<evidence type="ECO:0000256" key="2">
    <source>
        <dbReference type="ARBA" id="ARBA00009840"/>
    </source>
</evidence>
<dbReference type="InterPro" id="IPR003798">
    <property type="entry name" value="DNA_recombination_RmuC"/>
</dbReference>
<dbReference type="KEGG" id="ccoc:CCON33237_1800"/>
<keyword evidence="6" id="KW-1133">Transmembrane helix</keyword>
<name>A0A0M4SP75_9BACT</name>
<evidence type="ECO:0000313" key="7">
    <source>
        <dbReference type="EMBL" id="ALF48434.1"/>
    </source>
</evidence>
<comment type="similarity">
    <text evidence="2">Belongs to the RmuC family.</text>
</comment>
<dbReference type="GeneID" id="28663479"/>
<dbReference type="Pfam" id="PF02646">
    <property type="entry name" value="RmuC"/>
    <property type="match status" value="1"/>
</dbReference>
<dbReference type="EMBL" id="CP012541">
    <property type="protein sequence ID" value="ALF48434.1"/>
    <property type="molecule type" value="Genomic_DNA"/>
</dbReference>
<keyword evidence="6" id="KW-0812">Transmembrane</keyword>
<keyword evidence="4" id="KW-0233">DNA recombination</keyword>
<evidence type="ECO:0000256" key="1">
    <source>
        <dbReference type="ARBA" id="ARBA00003416"/>
    </source>
</evidence>
<sequence length="522" mass="59458">MQQDFYFYAAIFLGVLFLIAIFVIYSFNRDKFELKRNLTQKEQENFEISSNLINLVSKNSENLQLISEQKARLMSNHERIDELISEIDTLKAKIAQKDEAEDAMERVINELKESIGTANERAKNNEANFTATLAELNQNKNALVEASERENRLKRDMAVLRNEIEAKENSLKEQEANLLKVKNELNLEFSNLANKIFEEKSANFTQNSQNSLDLLLKPLKEQISTFQERVNAVHDESVKGMSALGTQIKHISEIGISMSKEANSLATALKGSNKTLGNWGEIQLERTFEASGLVKDEHYLTQQNFKNEEGKRLIPDFIVKIPDGKHLIVDSKVSLIAYEKAITASNEEELNLALKEHIASMKNHIDGLNSKNYGEIVPDSPDFVLMFIPIEPAYIEAMKFDSSLFDYAFQKRVILVSHATLMPILRTVANLWRIERGNEEAKNIVKSAIKIYDKVRNVTEHMNRLSNTLNTANKHFNALASSFSGRDGLVSRLENFKRLSPDEQKDIEVKEIGVNNELEKED</sequence>
<feature type="transmembrane region" description="Helical" evidence="6">
    <location>
        <begin position="6"/>
        <end position="27"/>
    </location>
</feature>
<evidence type="ECO:0000313" key="8">
    <source>
        <dbReference type="Proteomes" id="UP000066049"/>
    </source>
</evidence>
<evidence type="ECO:0000256" key="6">
    <source>
        <dbReference type="SAM" id="Phobius"/>
    </source>
</evidence>
<accession>A0A0M4SP75</accession>
<proteinExistence type="inferred from homology"/>
<dbReference type="PATRIC" id="fig|199.248.peg.1855"/>
<evidence type="ECO:0000256" key="4">
    <source>
        <dbReference type="ARBA" id="ARBA00023172"/>
    </source>
</evidence>
<dbReference type="PANTHER" id="PTHR30563">
    <property type="entry name" value="DNA RECOMBINATION PROTEIN RMUC"/>
    <property type="match status" value="1"/>
</dbReference>
<feature type="coiled-coil region" evidence="5">
    <location>
        <begin position="80"/>
        <end position="184"/>
    </location>
</feature>
<evidence type="ECO:0000256" key="5">
    <source>
        <dbReference type="SAM" id="Coils"/>
    </source>
</evidence>
<dbReference type="RefSeq" id="WP_054197312.1">
    <property type="nucleotide sequence ID" value="NZ_CABMKQ010000007.1"/>
</dbReference>
<evidence type="ECO:0000256" key="3">
    <source>
        <dbReference type="ARBA" id="ARBA00023054"/>
    </source>
</evidence>
<dbReference type="Proteomes" id="UP000066049">
    <property type="component" value="Chromosome"/>
</dbReference>
<dbReference type="AlphaFoldDB" id="A0A0M4SP75"/>
<reference evidence="8" key="1">
    <citation type="submission" date="2015-08" db="EMBL/GenBank/DDBJ databases">
        <title>Comparative genomics of the Campylobacter concisus group.</title>
        <authorList>
            <person name="Miller W.G."/>
            <person name="Yee E."/>
            <person name="Chapman M.H."/>
            <person name="Huynh S."/>
            <person name="Bono J.L."/>
            <person name="On S.L.W."/>
            <person name="St Leger J."/>
            <person name="Foster G."/>
            <person name="Parker C.T."/>
        </authorList>
    </citation>
    <scope>NUCLEOTIDE SEQUENCE [LARGE SCALE GENOMIC DNA]</scope>
    <source>
        <strain evidence="8">ATCC 33237</strain>
    </source>
</reference>
<protein>
    <submittedName>
        <fullName evidence="7">DNA recombination protein</fullName>
    </submittedName>
</protein>
<organism evidence="7 8">
    <name type="scientific">Campylobacter concisus</name>
    <dbReference type="NCBI Taxonomy" id="199"/>
    <lineage>
        <taxon>Bacteria</taxon>
        <taxon>Pseudomonadati</taxon>
        <taxon>Campylobacterota</taxon>
        <taxon>Epsilonproteobacteria</taxon>
        <taxon>Campylobacterales</taxon>
        <taxon>Campylobacteraceae</taxon>
        <taxon>Campylobacter</taxon>
    </lineage>
</organism>
<keyword evidence="3 5" id="KW-0175">Coiled coil</keyword>